<name>A0A0G0J6F7_9BACT</name>
<dbReference type="GO" id="GO:0009307">
    <property type="term" value="P:DNA restriction-modification system"/>
    <property type="evidence" value="ECO:0007669"/>
    <property type="project" value="InterPro"/>
</dbReference>
<gene>
    <name evidence="6" type="ORF">US45_C0028G0001</name>
</gene>
<evidence type="ECO:0000256" key="2">
    <source>
        <dbReference type="ARBA" id="ARBA00022603"/>
    </source>
</evidence>
<sequence>MNYIGSKLSLLEFLEESINKVVDKNCDTFCDLFAGTGIVGRHFKKRGYKIIANDIQYYSYVLNRHYIGNHEELKFSKLVKEVPELKNIELEEKKNFVCHYLSNIRSVKGFIYNNYCVSGTKNKNEERQYFSDENGMKCDAIRQKIEEWKTRDLVSDDEYYFLITSLLESTDKYANTASVYGAFLKKLKRTAQTSLILKPAQLIINDREHEVFNEDINKISEKIQGDILYLDPPYNHRQYATNYHLLETIAKYDNPKIHGKTGLRDYQNEKSLYCSRSQVKKAFKDLILKAKAKYIFLSYNNEGLMTLADIKEIMSLRGKYNYYTKDYSRFKADKTENRDYKATKTLEYLHYVVCS</sequence>
<comment type="caution">
    <text evidence="6">The sequence shown here is derived from an EMBL/GenBank/DDBJ whole genome shotgun (WGS) entry which is preliminary data.</text>
</comment>
<dbReference type="PRINTS" id="PR00505">
    <property type="entry name" value="D12N6MTFRASE"/>
</dbReference>
<evidence type="ECO:0000313" key="6">
    <source>
        <dbReference type="EMBL" id="KKQ32124.1"/>
    </source>
</evidence>
<keyword evidence="2 6" id="KW-0489">Methyltransferase</keyword>
<evidence type="ECO:0000313" key="7">
    <source>
        <dbReference type="Proteomes" id="UP000034701"/>
    </source>
</evidence>
<evidence type="ECO:0000256" key="4">
    <source>
        <dbReference type="ARBA" id="ARBA00022691"/>
    </source>
</evidence>
<accession>A0A0G0J6F7</accession>
<dbReference type="PATRIC" id="fig|1618729.3.peg.343"/>
<dbReference type="GO" id="GO:0009007">
    <property type="term" value="F:site-specific DNA-methyltransferase (adenine-specific) activity"/>
    <property type="evidence" value="ECO:0007669"/>
    <property type="project" value="UniProtKB-EC"/>
</dbReference>
<keyword evidence="3 6" id="KW-0808">Transferase</keyword>
<evidence type="ECO:0000256" key="3">
    <source>
        <dbReference type="ARBA" id="ARBA00022679"/>
    </source>
</evidence>
<dbReference type="EMBL" id="LBTA01000028">
    <property type="protein sequence ID" value="KKQ32124.1"/>
    <property type="molecule type" value="Genomic_DNA"/>
</dbReference>
<organism evidence="6 7">
    <name type="scientific">Candidatus Nomurabacteria bacterium GW2011_GWA1_37_20</name>
    <dbReference type="NCBI Taxonomy" id="1618729"/>
    <lineage>
        <taxon>Bacteria</taxon>
        <taxon>Candidatus Nomuraibacteriota</taxon>
    </lineage>
</organism>
<dbReference type="Gene3D" id="3.40.50.150">
    <property type="entry name" value="Vaccinia Virus protein VP39"/>
    <property type="match status" value="1"/>
</dbReference>
<dbReference type="AlphaFoldDB" id="A0A0G0J6F7"/>
<evidence type="ECO:0000256" key="1">
    <source>
        <dbReference type="ARBA" id="ARBA00011900"/>
    </source>
</evidence>
<keyword evidence="4" id="KW-0949">S-adenosyl-L-methionine</keyword>
<dbReference type="Pfam" id="PF02086">
    <property type="entry name" value="MethyltransfD12"/>
    <property type="match status" value="1"/>
</dbReference>
<dbReference type="SUPFAM" id="SSF53335">
    <property type="entry name" value="S-adenosyl-L-methionine-dependent methyltransferases"/>
    <property type="match status" value="1"/>
</dbReference>
<dbReference type="InterPro" id="IPR029063">
    <property type="entry name" value="SAM-dependent_MTases_sf"/>
</dbReference>
<dbReference type="PROSITE" id="PS00092">
    <property type="entry name" value="N6_MTASE"/>
    <property type="match status" value="1"/>
</dbReference>
<dbReference type="GO" id="GO:0003676">
    <property type="term" value="F:nucleic acid binding"/>
    <property type="evidence" value="ECO:0007669"/>
    <property type="project" value="InterPro"/>
</dbReference>
<dbReference type="GO" id="GO:0032259">
    <property type="term" value="P:methylation"/>
    <property type="evidence" value="ECO:0007669"/>
    <property type="project" value="UniProtKB-KW"/>
</dbReference>
<comment type="catalytic activity">
    <reaction evidence="5">
        <text>a 2'-deoxyadenosine in DNA + S-adenosyl-L-methionine = an N(6)-methyl-2'-deoxyadenosine in DNA + S-adenosyl-L-homocysteine + H(+)</text>
        <dbReference type="Rhea" id="RHEA:15197"/>
        <dbReference type="Rhea" id="RHEA-COMP:12418"/>
        <dbReference type="Rhea" id="RHEA-COMP:12419"/>
        <dbReference type="ChEBI" id="CHEBI:15378"/>
        <dbReference type="ChEBI" id="CHEBI:57856"/>
        <dbReference type="ChEBI" id="CHEBI:59789"/>
        <dbReference type="ChEBI" id="CHEBI:90615"/>
        <dbReference type="ChEBI" id="CHEBI:90616"/>
        <dbReference type="EC" id="2.1.1.72"/>
    </reaction>
</comment>
<dbReference type="Proteomes" id="UP000034701">
    <property type="component" value="Unassembled WGS sequence"/>
</dbReference>
<proteinExistence type="predicted"/>
<dbReference type="InterPro" id="IPR002052">
    <property type="entry name" value="DNA_methylase_N6_adenine_CS"/>
</dbReference>
<protein>
    <recommendedName>
        <fullName evidence="1">site-specific DNA-methyltransferase (adenine-specific)</fullName>
        <ecNumber evidence="1">2.1.1.72</ecNumber>
    </recommendedName>
</protein>
<dbReference type="InterPro" id="IPR012327">
    <property type="entry name" value="MeTrfase_D12"/>
</dbReference>
<evidence type="ECO:0000256" key="5">
    <source>
        <dbReference type="ARBA" id="ARBA00047942"/>
    </source>
</evidence>
<dbReference type="EC" id="2.1.1.72" evidence="1"/>
<reference evidence="6 7" key="1">
    <citation type="journal article" date="2015" name="Nature">
        <title>rRNA introns, odd ribosomes, and small enigmatic genomes across a large radiation of phyla.</title>
        <authorList>
            <person name="Brown C.T."/>
            <person name="Hug L.A."/>
            <person name="Thomas B.C."/>
            <person name="Sharon I."/>
            <person name="Castelle C.J."/>
            <person name="Singh A."/>
            <person name="Wilkins M.J."/>
            <person name="Williams K.H."/>
            <person name="Banfield J.F."/>
        </authorList>
    </citation>
    <scope>NUCLEOTIDE SEQUENCE [LARGE SCALE GENOMIC DNA]</scope>
</reference>